<reference evidence="1 2" key="1">
    <citation type="submission" date="2019-03" db="EMBL/GenBank/DDBJ databases">
        <title>Genomic Encyclopedia of Type Strains, Phase IV (KMG-IV): sequencing the most valuable type-strain genomes for metagenomic binning, comparative biology and taxonomic classification.</title>
        <authorList>
            <person name="Goeker M."/>
        </authorList>
    </citation>
    <scope>NUCLEOTIDE SEQUENCE [LARGE SCALE GENOMIC DNA]</scope>
    <source>
        <strain evidence="1 2">DSM 18063</strain>
    </source>
</reference>
<dbReference type="Proteomes" id="UP000294835">
    <property type="component" value="Unassembled WGS sequence"/>
</dbReference>
<dbReference type="EMBL" id="SLXP01000004">
    <property type="protein sequence ID" value="TCP41860.1"/>
    <property type="molecule type" value="Genomic_DNA"/>
</dbReference>
<evidence type="ECO:0000313" key="1">
    <source>
        <dbReference type="EMBL" id="TCP41860.1"/>
    </source>
</evidence>
<dbReference type="AlphaFoldDB" id="A0A4R2Q073"/>
<sequence length="106" mass="10411">MPGPVLHLGATVTCSHGGQAMPTAPFARVLVSGQPVATQAGPWAVAGCGFVPPGGNGPCVTGTYVTAATRVFAGGQPVVLMDSVSVCTPTGTPLLPVQAQTRVVGT</sequence>
<accession>A0A4R2Q073</accession>
<evidence type="ECO:0008006" key="3">
    <source>
        <dbReference type="Google" id="ProtNLM"/>
    </source>
</evidence>
<keyword evidence="2" id="KW-1185">Reference proteome</keyword>
<comment type="caution">
    <text evidence="1">The sequence shown here is derived from an EMBL/GenBank/DDBJ whole genome shotgun (WGS) entry which is preliminary data.</text>
</comment>
<name>A0A4R2Q073_9RHOB</name>
<protein>
    <recommendedName>
        <fullName evidence="3">PAAR motif-containing protein</fullName>
    </recommendedName>
</protein>
<dbReference type="RefSeq" id="WP_132461790.1">
    <property type="nucleotide sequence ID" value="NZ_SLXP01000004.1"/>
</dbReference>
<proteinExistence type="predicted"/>
<dbReference type="OrthoDB" id="675629at2"/>
<organism evidence="1 2">
    <name type="scientific">Rhodovulum marinum</name>
    <dbReference type="NCBI Taxonomy" id="320662"/>
    <lineage>
        <taxon>Bacteria</taxon>
        <taxon>Pseudomonadati</taxon>
        <taxon>Pseudomonadota</taxon>
        <taxon>Alphaproteobacteria</taxon>
        <taxon>Rhodobacterales</taxon>
        <taxon>Paracoccaceae</taxon>
        <taxon>Rhodovulum</taxon>
    </lineage>
</organism>
<evidence type="ECO:0000313" key="2">
    <source>
        <dbReference type="Proteomes" id="UP000294835"/>
    </source>
</evidence>
<gene>
    <name evidence="1" type="ORF">EV662_104204</name>
</gene>